<name>A0ABD4QZJ2_VIBAN</name>
<dbReference type="AlphaFoldDB" id="A0ABD4QZJ2"/>
<dbReference type="EMBL" id="JAHGUI010000143">
    <property type="protein sequence ID" value="MBT2920648.1"/>
    <property type="molecule type" value="Genomic_DNA"/>
</dbReference>
<evidence type="ECO:0000313" key="3">
    <source>
        <dbReference type="Proteomes" id="UP000078309"/>
    </source>
</evidence>
<accession>A0ABD4QZJ2</accession>
<organism evidence="2 3">
    <name type="scientific">Vibrio anguillarum</name>
    <name type="common">Listonella anguillarum</name>
    <dbReference type="NCBI Taxonomy" id="55601"/>
    <lineage>
        <taxon>Bacteria</taxon>
        <taxon>Pseudomonadati</taxon>
        <taxon>Pseudomonadota</taxon>
        <taxon>Gammaproteobacteria</taxon>
        <taxon>Vibrionales</taxon>
        <taxon>Vibrionaceae</taxon>
        <taxon>Vibrio</taxon>
    </lineage>
</organism>
<feature type="compositionally biased region" description="Basic and acidic residues" evidence="1">
    <location>
        <begin position="24"/>
        <end position="43"/>
    </location>
</feature>
<evidence type="ECO:0000313" key="2">
    <source>
        <dbReference type="EMBL" id="MBT2920648.1"/>
    </source>
</evidence>
<comment type="caution">
    <text evidence="2">The sequence shown here is derived from an EMBL/GenBank/DDBJ whole genome shotgun (WGS) entry which is preliminary data.</text>
</comment>
<gene>
    <name evidence="2" type="ORF">PL14_18460</name>
</gene>
<dbReference type="Proteomes" id="UP000078309">
    <property type="component" value="Unassembled WGS sequence"/>
</dbReference>
<proteinExistence type="predicted"/>
<evidence type="ECO:0000256" key="1">
    <source>
        <dbReference type="SAM" id="MobiDB-lite"/>
    </source>
</evidence>
<feature type="region of interest" description="Disordered" evidence="1">
    <location>
        <begin position="1"/>
        <end position="43"/>
    </location>
</feature>
<feature type="compositionally biased region" description="Basic residues" evidence="1">
    <location>
        <begin position="1"/>
        <end position="13"/>
    </location>
</feature>
<protein>
    <submittedName>
        <fullName evidence="2">Uncharacterized protein</fullName>
    </submittedName>
</protein>
<dbReference type="RefSeq" id="WP_064626939.1">
    <property type="nucleotide sequence ID" value="NZ_CP022102.1"/>
</dbReference>
<sequence length="85" mass="10033">MIKKTKAPLRQRKSQPTAAVFNEATHEHWHEKPLKKRDDLGRPSRFAEIRKRISEETPKSFPQKLCFSLRKPNAALRGEQRYHPT</sequence>
<reference evidence="2 3" key="1">
    <citation type="journal article" date="2017" name="J. Fish Dis.">
        <title>Comparative assessment of Vibrio virulence in marine fish larvae.</title>
        <authorList>
            <person name="Ronneseth A."/>
            <person name="Castillo D."/>
            <person name="D'Alvise P."/>
            <person name="Tonnesen O."/>
            <person name="Haugland G."/>
            <person name="Grotkjaer T."/>
            <person name="Engell-Sorensen K."/>
            <person name="Norremark L."/>
            <person name="Bergh O."/>
            <person name="Wergeland H.I."/>
            <person name="Gram L."/>
        </authorList>
    </citation>
    <scope>NUCLEOTIDE SEQUENCE [LARGE SCALE GENOMIC DNA]</scope>
    <source>
        <strain evidence="2 3">90-11-286</strain>
    </source>
</reference>